<proteinExistence type="predicted"/>
<keyword evidence="5" id="KW-1185">Reference proteome</keyword>
<dbReference type="STRING" id="400727.A0A2T7NSE7"/>
<feature type="region of interest" description="Disordered" evidence="3">
    <location>
        <begin position="344"/>
        <end position="399"/>
    </location>
</feature>
<accession>A0A2T7NSE7</accession>
<dbReference type="PANTHER" id="PTHR44858:SF1">
    <property type="entry name" value="UDP-N-ACETYLGLUCOSAMINE--PEPTIDE N-ACETYLGLUCOSAMINYLTRANSFERASE SPINDLY-RELATED"/>
    <property type="match status" value="1"/>
</dbReference>
<sequence>MPQCAGTEMKGLHLSKGQPQKEKWSFQNMEEVNRAASCLLRVAMLNERSKRWTKVMESYKQLLWLVDKSHFPKDYEPPSSYAMLTYELHSHLAVALQRMGQHREAVNHLTSAIKVVSIPKGGCLAGCVTNSCLMTPVYARRAFAYARLGEVRNALRDAEKSVVLDSQNPDVYCIRALVRGSREEEALAIKDADFALKLNPSHLCALVIRGALSRTLAEKLNPESQTFNTVGDFHHPHILDFYDRYLFTLSVPHTMTEINLTPDKPSKQQMDLNPEFYSRCTSRASSRPTSHRSERAVSEPFRCGAPSAGHNMASARRRRDYGAAVRRFLAKPQTAEEYIASLEKERQKHNKPQPPPTPSLAPRHVSSPEVSSDTGVMTASSASSPSSLSKPLKGMGTSQQSSLFSASHVTCSALSSSCTEGPSQRTGVGADVCTRAQSGRSTRTCSTKTFVFQTPDNYTIPVFQPMNIKDAPRMYYRRVKVLGFRLEVW</sequence>
<organism evidence="4 5">
    <name type="scientific">Pomacea canaliculata</name>
    <name type="common">Golden apple snail</name>
    <dbReference type="NCBI Taxonomy" id="400727"/>
    <lineage>
        <taxon>Eukaryota</taxon>
        <taxon>Metazoa</taxon>
        <taxon>Spiralia</taxon>
        <taxon>Lophotrochozoa</taxon>
        <taxon>Mollusca</taxon>
        <taxon>Gastropoda</taxon>
        <taxon>Caenogastropoda</taxon>
        <taxon>Architaenioglossa</taxon>
        <taxon>Ampullarioidea</taxon>
        <taxon>Ampullariidae</taxon>
        <taxon>Pomacea</taxon>
    </lineage>
</organism>
<dbReference type="PANTHER" id="PTHR44858">
    <property type="entry name" value="TETRATRICOPEPTIDE REPEAT PROTEIN 6"/>
    <property type="match status" value="1"/>
</dbReference>
<dbReference type="SMART" id="SM00028">
    <property type="entry name" value="TPR"/>
    <property type="match status" value="3"/>
</dbReference>
<dbReference type="InterPro" id="IPR019734">
    <property type="entry name" value="TPR_rpt"/>
</dbReference>
<evidence type="ECO:0000256" key="1">
    <source>
        <dbReference type="ARBA" id="ARBA00022737"/>
    </source>
</evidence>
<comment type="caution">
    <text evidence="4">The sequence shown here is derived from an EMBL/GenBank/DDBJ whole genome shotgun (WGS) entry which is preliminary data.</text>
</comment>
<feature type="region of interest" description="Disordered" evidence="3">
    <location>
        <begin position="280"/>
        <end position="318"/>
    </location>
</feature>
<protein>
    <submittedName>
        <fullName evidence="4">Uncharacterized protein</fullName>
    </submittedName>
</protein>
<keyword evidence="2" id="KW-0802">TPR repeat</keyword>
<dbReference type="OrthoDB" id="1914839at2759"/>
<dbReference type="EMBL" id="PZQS01000009">
    <property type="protein sequence ID" value="PVD24072.1"/>
    <property type="molecule type" value="Genomic_DNA"/>
</dbReference>
<keyword evidence="1" id="KW-0677">Repeat</keyword>
<gene>
    <name evidence="4" type="ORF">C0Q70_14542</name>
</gene>
<evidence type="ECO:0000256" key="3">
    <source>
        <dbReference type="SAM" id="MobiDB-lite"/>
    </source>
</evidence>
<dbReference type="InterPro" id="IPR050498">
    <property type="entry name" value="Ycf3"/>
</dbReference>
<feature type="compositionally biased region" description="Polar residues" evidence="3">
    <location>
        <begin position="368"/>
        <end position="378"/>
    </location>
</feature>
<dbReference type="SUPFAM" id="SSF48452">
    <property type="entry name" value="TPR-like"/>
    <property type="match status" value="1"/>
</dbReference>
<evidence type="ECO:0000256" key="2">
    <source>
        <dbReference type="ARBA" id="ARBA00022803"/>
    </source>
</evidence>
<evidence type="ECO:0000313" key="5">
    <source>
        <dbReference type="Proteomes" id="UP000245119"/>
    </source>
</evidence>
<evidence type="ECO:0000313" key="4">
    <source>
        <dbReference type="EMBL" id="PVD24072.1"/>
    </source>
</evidence>
<dbReference type="Gene3D" id="1.25.40.10">
    <property type="entry name" value="Tetratricopeptide repeat domain"/>
    <property type="match status" value="2"/>
</dbReference>
<name>A0A2T7NSE7_POMCA</name>
<reference evidence="4 5" key="1">
    <citation type="submission" date="2018-04" db="EMBL/GenBank/DDBJ databases">
        <title>The genome of golden apple snail Pomacea canaliculata provides insight into stress tolerance and invasive adaptation.</title>
        <authorList>
            <person name="Liu C."/>
            <person name="Liu B."/>
            <person name="Ren Y."/>
            <person name="Zhang Y."/>
            <person name="Wang H."/>
            <person name="Li S."/>
            <person name="Jiang F."/>
            <person name="Yin L."/>
            <person name="Zhang G."/>
            <person name="Qian W."/>
            <person name="Fan W."/>
        </authorList>
    </citation>
    <scope>NUCLEOTIDE SEQUENCE [LARGE SCALE GENOMIC DNA]</scope>
    <source>
        <strain evidence="4">SZHN2017</strain>
        <tissue evidence="4">Muscle</tissue>
    </source>
</reference>
<dbReference type="AlphaFoldDB" id="A0A2T7NSE7"/>
<dbReference type="Proteomes" id="UP000245119">
    <property type="component" value="Linkage Group LG9"/>
</dbReference>
<dbReference type="InterPro" id="IPR011990">
    <property type="entry name" value="TPR-like_helical_dom_sf"/>
</dbReference>
<feature type="compositionally biased region" description="Low complexity" evidence="3">
    <location>
        <begin position="379"/>
        <end position="393"/>
    </location>
</feature>